<keyword evidence="10 15" id="KW-0798">TonB box</keyword>
<evidence type="ECO:0000256" key="4">
    <source>
        <dbReference type="ARBA" id="ARBA00022452"/>
    </source>
</evidence>
<dbReference type="KEGG" id="smag:AN936_15635"/>
<dbReference type="GO" id="GO:0038023">
    <property type="term" value="F:signaling receptor activity"/>
    <property type="evidence" value="ECO:0007669"/>
    <property type="project" value="InterPro"/>
</dbReference>
<keyword evidence="11 14" id="KW-0472">Membrane</keyword>
<dbReference type="InterPro" id="IPR039426">
    <property type="entry name" value="TonB-dep_rcpt-like"/>
</dbReference>
<dbReference type="PATRIC" id="fig|33050.5.peg.3243"/>
<dbReference type="GO" id="GO:0015891">
    <property type="term" value="P:siderophore transport"/>
    <property type="evidence" value="ECO:0007669"/>
    <property type="project" value="InterPro"/>
</dbReference>
<evidence type="ECO:0000256" key="9">
    <source>
        <dbReference type="ARBA" id="ARBA00023065"/>
    </source>
</evidence>
<keyword evidence="9" id="KW-0406">Ion transport</keyword>
<evidence type="ECO:0000256" key="11">
    <source>
        <dbReference type="ARBA" id="ARBA00023136"/>
    </source>
</evidence>
<protein>
    <submittedName>
        <fullName evidence="19">TonB-dependent receptor</fullName>
    </submittedName>
</protein>
<accession>A0A0N9UP85</accession>
<evidence type="ECO:0000313" key="20">
    <source>
        <dbReference type="Proteomes" id="UP000058074"/>
    </source>
</evidence>
<evidence type="ECO:0000256" key="12">
    <source>
        <dbReference type="ARBA" id="ARBA00023170"/>
    </source>
</evidence>
<dbReference type="NCBIfam" id="TIGR01783">
    <property type="entry name" value="TonB-siderophor"/>
    <property type="match status" value="1"/>
</dbReference>
<evidence type="ECO:0000259" key="17">
    <source>
        <dbReference type="Pfam" id="PF00593"/>
    </source>
</evidence>
<evidence type="ECO:0000256" key="7">
    <source>
        <dbReference type="ARBA" id="ARBA00022729"/>
    </source>
</evidence>
<dbReference type="Pfam" id="PF07715">
    <property type="entry name" value="Plug"/>
    <property type="match status" value="1"/>
</dbReference>
<evidence type="ECO:0000256" key="10">
    <source>
        <dbReference type="ARBA" id="ARBA00023077"/>
    </source>
</evidence>
<evidence type="ECO:0000256" key="3">
    <source>
        <dbReference type="ARBA" id="ARBA00022448"/>
    </source>
</evidence>
<dbReference type="SUPFAM" id="SSF56935">
    <property type="entry name" value="Porins"/>
    <property type="match status" value="1"/>
</dbReference>
<dbReference type="InterPro" id="IPR000531">
    <property type="entry name" value="Beta-barrel_TonB"/>
</dbReference>
<evidence type="ECO:0000313" key="19">
    <source>
        <dbReference type="EMBL" id="ALH81733.1"/>
    </source>
</evidence>
<keyword evidence="13 14" id="KW-0998">Cell outer membrane</keyword>
<comment type="similarity">
    <text evidence="2 14 15">Belongs to the TonB-dependent receptor family.</text>
</comment>
<feature type="signal peptide" evidence="16">
    <location>
        <begin position="1"/>
        <end position="25"/>
    </location>
</feature>
<dbReference type="InterPro" id="IPR010105">
    <property type="entry name" value="TonB_sidphr_rcpt"/>
</dbReference>
<proteinExistence type="inferred from homology"/>
<dbReference type="PANTHER" id="PTHR32552:SF68">
    <property type="entry name" value="FERRICHROME OUTER MEMBRANE TRANSPORTER_PHAGE RECEPTOR"/>
    <property type="match status" value="1"/>
</dbReference>
<dbReference type="InterPro" id="IPR036942">
    <property type="entry name" value="Beta-barrel_TonB_sf"/>
</dbReference>
<reference evidence="19 20" key="1">
    <citation type="journal article" date="2015" name="Genome Announc.">
        <title>Complete Genome Sequence of Polypropylene Glycol- and Polyethylene Glycol-Degrading Sphingopyxis macrogoltabida Strain EY-1.</title>
        <authorList>
            <person name="Ohtsubo Y."/>
            <person name="Nagata Y."/>
            <person name="Numata M."/>
            <person name="Tsuchikane K."/>
            <person name="Hosoyama A."/>
            <person name="Yamazoe A."/>
            <person name="Tsuda M."/>
            <person name="Fujita N."/>
            <person name="Kawai F."/>
        </authorList>
    </citation>
    <scope>NUCLEOTIDE SEQUENCE [LARGE SCALE GENOMIC DNA]</scope>
    <source>
        <strain evidence="19 20">EY-1</strain>
    </source>
</reference>
<dbReference type="GO" id="GO:0015344">
    <property type="term" value="F:siderophore uptake transmembrane transporter activity"/>
    <property type="evidence" value="ECO:0007669"/>
    <property type="project" value="TreeGrafter"/>
</dbReference>
<name>A0A0N9UP85_SPHMC</name>
<evidence type="ECO:0000256" key="13">
    <source>
        <dbReference type="ARBA" id="ARBA00023237"/>
    </source>
</evidence>
<dbReference type="CDD" id="cd01347">
    <property type="entry name" value="ligand_gated_channel"/>
    <property type="match status" value="1"/>
</dbReference>
<keyword evidence="8" id="KW-0408">Iron</keyword>
<evidence type="ECO:0000256" key="15">
    <source>
        <dbReference type="RuleBase" id="RU003357"/>
    </source>
</evidence>
<dbReference type="Proteomes" id="UP000058074">
    <property type="component" value="Chromosome"/>
</dbReference>
<dbReference type="GO" id="GO:0009279">
    <property type="term" value="C:cell outer membrane"/>
    <property type="evidence" value="ECO:0007669"/>
    <property type="project" value="UniProtKB-SubCell"/>
</dbReference>
<evidence type="ECO:0000256" key="14">
    <source>
        <dbReference type="PROSITE-ProRule" id="PRU01360"/>
    </source>
</evidence>
<keyword evidence="12 19" id="KW-0675">Receptor</keyword>
<evidence type="ECO:0000256" key="6">
    <source>
        <dbReference type="ARBA" id="ARBA00022692"/>
    </source>
</evidence>
<evidence type="ECO:0000256" key="5">
    <source>
        <dbReference type="ARBA" id="ARBA00022496"/>
    </source>
</evidence>
<sequence>MTKTVVNRLIAGTALSLIFTLPAAAAEADDQSQPGRDIVVTGERLERVPDAGKSDIPLIETPQAVSVITTEDLQKRGVTRLAEALRGVAGVSRSSTYGYYDAYQIRGFDAAYGSVYLDGLASLNVAGSNNELAGLEQVEVVKGPASMLYGSAPLGGIVNLVSKRPKPEAFADATIATGSYGLVEASLDANAPLTGDGALLGRINLLFRDSGDFVDFSSKNRIYIAPSLTWNIGPATRLTLLGRYERNHDRPWSPVSAWGTVLPWAHGEQPIDFSINNDTVDHAIHNQRYVHAGYVFGHEFSDALSFDQTLRYTDRKIFWNNWNFWSGFVDNEIVDGVQQGHIAGRYIYGPFYERDKDIAVDSRFTLKVATGIVKHNIVAGLDYRQSKSRFHEDGGNYDPAANPLDLLDPDFDAPLIHDPAAAYAGGGQSRQTGIYIQDHLNFADVATLTLGGRYDWASADGQKDRKFSPRIGATVNVAPGAALYASWSRSFTPQAGFFTVDGDSLPPETGRNIEAGIKFQHGSTLSGMVSVFELTRQNVATEDPANPFFYVTTGEQRSRGIEVEGTWHPAPGATIAIAYAYLDAKITKDNNLPVGARLQNVPKHGFNLFGEYVVPSGPLANLGINAAFQYNSRKVGANLPEDLDFDGNFDALSLFTLPGYALFDAGLSYAYRDWTIRLNVNNLFDKRYFPDSCCVDRVTPGEPRSWRLSLSRHF</sequence>
<dbReference type="PROSITE" id="PS52016">
    <property type="entry name" value="TONB_DEPENDENT_REC_3"/>
    <property type="match status" value="1"/>
</dbReference>
<evidence type="ECO:0000256" key="16">
    <source>
        <dbReference type="SAM" id="SignalP"/>
    </source>
</evidence>
<keyword evidence="7 16" id="KW-0732">Signal</keyword>
<organism evidence="19 20">
    <name type="scientific">Sphingopyxis macrogoltabida</name>
    <name type="common">Sphingomonas macrogoltabidus</name>
    <dbReference type="NCBI Taxonomy" id="33050"/>
    <lineage>
        <taxon>Bacteria</taxon>
        <taxon>Pseudomonadati</taxon>
        <taxon>Pseudomonadota</taxon>
        <taxon>Alphaproteobacteria</taxon>
        <taxon>Sphingomonadales</taxon>
        <taxon>Sphingomonadaceae</taxon>
        <taxon>Sphingopyxis</taxon>
    </lineage>
</organism>
<dbReference type="FunFam" id="2.170.130.10:FF:000001">
    <property type="entry name" value="Catecholate siderophore TonB-dependent receptor"/>
    <property type="match status" value="1"/>
</dbReference>
<dbReference type="Gene3D" id="2.40.170.20">
    <property type="entry name" value="TonB-dependent receptor, beta-barrel domain"/>
    <property type="match status" value="1"/>
</dbReference>
<feature type="domain" description="TonB-dependent receptor-like beta-barrel" evidence="17">
    <location>
        <begin position="230"/>
        <end position="683"/>
    </location>
</feature>
<dbReference type="AlphaFoldDB" id="A0A0N9UP85"/>
<dbReference type="InterPro" id="IPR012910">
    <property type="entry name" value="Plug_dom"/>
</dbReference>
<feature type="domain" description="TonB-dependent receptor plug" evidence="18">
    <location>
        <begin position="58"/>
        <end position="157"/>
    </location>
</feature>
<comment type="subcellular location">
    <subcellularLocation>
        <location evidence="1 14">Cell outer membrane</location>
        <topology evidence="1 14">Multi-pass membrane protein</topology>
    </subcellularLocation>
</comment>
<feature type="chain" id="PRO_5006039001" evidence="16">
    <location>
        <begin position="26"/>
        <end position="714"/>
    </location>
</feature>
<keyword evidence="6 14" id="KW-0812">Transmembrane</keyword>
<keyword evidence="4 14" id="KW-1134">Transmembrane beta strand</keyword>
<dbReference type="InterPro" id="IPR037066">
    <property type="entry name" value="Plug_dom_sf"/>
</dbReference>
<dbReference type="Pfam" id="PF00593">
    <property type="entry name" value="TonB_dep_Rec_b-barrel"/>
    <property type="match status" value="1"/>
</dbReference>
<evidence type="ECO:0000256" key="1">
    <source>
        <dbReference type="ARBA" id="ARBA00004571"/>
    </source>
</evidence>
<dbReference type="OrthoDB" id="9760333at2"/>
<gene>
    <name evidence="19" type="ORF">AN936_15635</name>
</gene>
<dbReference type="RefSeq" id="WP_054588885.1">
    <property type="nucleotide sequence ID" value="NZ_CP012700.1"/>
</dbReference>
<evidence type="ECO:0000256" key="2">
    <source>
        <dbReference type="ARBA" id="ARBA00009810"/>
    </source>
</evidence>
<evidence type="ECO:0000256" key="8">
    <source>
        <dbReference type="ARBA" id="ARBA00023004"/>
    </source>
</evidence>
<dbReference type="Gene3D" id="2.170.130.10">
    <property type="entry name" value="TonB-dependent receptor, plug domain"/>
    <property type="match status" value="1"/>
</dbReference>
<evidence type="ECO:0000259" key="18">
    <source>
        <dbReference type="Pfam" id="PF07715"/>
    </source>
</evidence>
<keyword evidence="5" id="KW-0410">Iron transport</keyword>
<dbReference type="PANTHER" id="PTHR32552">
    <property type="entry name" value="FERRICHROME IRON RECEPTOR-RELATED"/>
    <property type="match status" value="1"/>
</dbReference>
<keyword evidence="3 14" id="KW-0813">Transport</keyword>
<dbReference type="EMBL" id="CP012700">
    <property type="protein sequence ID" value="ALH81733.1"/>
    <property type="molecule type" value="Genomic_DNA"/>
</dbReference>